<dbReference type="PANTHER" id="PTHR33495:SF2">
    <property type="entry name" value="ANTI-SIGMA FACTOR ANTAGONIST TM_1081-RELATED"/>
    <property type="match status" value="1"/>
</dbReference>
<proteinExistence type="inferred from homology"/>
<protein>
    <recommendedName>
        <fullName evidence="2">Anti-sigma factor antagonist</fullName>
    </recommendedName>
</protein>
<dbReference type="SUPFAM" id="SSF52091">
    <property type="entry name" value="SpoIIaa-like"/>
    <property type="match status" value="1"/>
</dbReference>
<dbReference type="CDD" id="cd07043">
    <property type="entry name" value="STAS_anti-anti-sigma_factors"/>
    <property type="match status" value="1"/>
</dbReference>
<feature type="region of interest" description="Disordered" evidence="3">
    <location>
        <begin position="106"/>
        <end position="130"/>
    </location>
</feature>
<dbReference type="Gene3D" id="3.30.750.24">
    <property type="entry name" value="STAS domain"/>
    <property type="match status" value="1"/>
</dbReference>
<dbReference type="NCBIfam" id="TIGR00377">
    <property type="entry name" value="ant_ant_sig"/>
    <property type="match status" value="1"/>
</dbReference>
<dbReference type="PANTHER" id="PTHR33495">
    <property type="entry name" value="ANTI-SIGMA FACTOR ANTAGONIST TM_1081-RELATED-RELATED"/>
    <property type="match status" value="1"/>
</dbReference>
<dbReference type="RefSeq" id="WP_359873346.1">
    <property type="nucleotide sequence ID" value="NZ_JBEYHT010000005.1"/>
</dbReference>
<evidence type="ECO:0000256" key="1">
    <source>
        <dbReference type="ARBA" id="ARBA00009013"/>
    </source>
</evidence>
<feature type="domain" description="STAS" evidence="4">
    <location>
        <begin position="9"/>
        <end position="104"/>
    </location>
</feature>
<evidence type="ECO:0000313" key="5">
    <source>
        <dbReference type="EMBL" id="BAU88253.1"/>
    </source>
</evidence>
<dbReference type="GO" id="GO:0043856">
    <property type="term" value="F:anti-sigma factor antagonist activity"/>
    <property type="evidence" value="ECO:0007669"/>
    <property type="project" value="InterPro"/>
</dbReference>
<evidence type="ECO:0000313" key="6">
    <source>
        <dbReference type="Proteomes" id="UP000217676"/>
    </source>
</evidence>
<dbReference type="InterPro" id="IPR003658">
    <property type="entry name" value="Anti-sigma_ant"/>
</dbReference>
<name>A0A169PP23_STRLU</name>
<evidence type="ECO:0000259" key="4">
    <source>
        <dbReference type="PROSITE" id="PS50801"/>
    </source>
</evidence>
<dbReference type="Proteomes" id="UP000217676">
    <property type="component" value="Chromosome"/>
</dbReference>
<dbReference type="EMBL" id="AP017424">
    <property type="protein sequence ID" value="BAU88253.1"/>
    <property type="molecule type" value="Genomic_DNA"/>
</dbReference>
<dbReference type="PROSITE" id="PS50801">
    <property type="entry name" value="STAS"/>
    <property type="match status" value="1"/>
</dbReference>
<dbReference type="InterPro" id="IPR036513">
    <property type="entry name" value="STAS_dom_sf"/>
</dbReference>
<evidence type="ECO:0000256" key="3">
    <source>
        <dbReference type="SAM" id="MobiDB-lite"/>
    </source>
</evidence>
<sequence>MTLIRRGDPHLAVRSSEGSTTVVLYGELDLVLAQRVRPELDVLAREEPALTVDVRRLAFCDASGLGLLVRCARRVRARGAAWALLCDQPALLRLIRLSALDEILRPSGTRGAGAPPRPRGPLPDGGRLPA</sequence>
<organism evidence="5 6">
    <name type="scientific">Streptomyces laurentii</name>
    <dbReference type="NCBI Taxonomy" id="39478"/>
    <lineage>
        <taxon>Bacteria</taxon>
        <taxon>Bacillati</taxon>
        <taxon>Actinomycetota</taxon>
        <taxon>Actinomycetes</taxon>
        <taxon>Kitasatosporales</taxon>
        <taxon>Streptomycetaceae</taxon>
        <taxon>Streptomyces</taxon>
    </lineage>
</organism>
<reference evidence="5 6" key="1">
    <citation type="journal article" date="2016" name="Genome Announc.">
        <title>Complete Genome Sequence of Thiostrepton-Producing Streptomyces laurentii ATCC 31255.</title>
        <authorList>
            <person name="Doi K."/>
            <person name="Fujino Y."/>
            <person name="Nagayoshi Y."/>
            <person name="Ohshima T."/>
            <person name="Ogata S."/>
        </authorList>
    </citation>
    <scope>NUCLEOTIDE SEQUENCE [LARGE SCALE GENOMIC DNA]</scope>
    <source>
        <strain evidence="5 6">ATCC 31255</strain>
    </source>
</reference>
<dbReference type="InterPro" id="IPR002645">
    <property type="entry name" value="STAS_dom"/>
</dbReference>
<accession>A0A169PP23</accession>
<evidence type="ECO:0000256" key="2">
    <source>
        <dbReference type="RuleBase" id="RU003749"/>
    </source>
</evidence>
<gene>
    <name evidence="5" type="ORF">SLA_7387</name>
</gene>
<dbReference type="AlphaFoldDB" id="A0A169PP23"/>
<dbReference type="Pfam" id="PF01740">
    <property type="entry name" value="STAS"/>
    <property type="match status" value="1"/>
</dbReference>
<keyword evidence="6" id="KW-1185">Reference proteome</keyword>
<dbReference type="KEGG" id="slau:SLA_7387"/>
<comment type="similarity">
    <text evidence="1 2">Belongs to the anti-sigma-factor antagonist family.</text>
</comment>